<accession>A0ABN3AS57</accession>
<protein>
    <submittedName>
        <fullName evidence="3">PTS sugar transporter subunit IIB</fullName>
    </submittedName>
</protein>
<dbReference type="InterPro" id="IPR036095">
    <property type="entry name" value="PTS_EIIB-like_sf"/>
</dbReference>
<reference evidence="3 4" key="1">
    <citation type="journal article" date="2019" name="Int. J. Syst. Evol. Microbiol.">
        <title>The Global Catalogue of Microorganisms (GCM) 10K type strain sequencing project: providing services to taxonomists for standard genome sequencing and annotation.</title>
        <authorList>
            <consortium name="The Broad Institute Genomics Platform"/>
            <consortium name="The Broad Institute Genome Sequencing Center for Infectious Disease"/>
            <person name="Wu L."/>
            <person name="Ma J."/>
        </authorList>
    </citation>
    <scope>NUCLEOTIDE SEQUENCE [LARGE SCALE GENOMIC DNA]</scope>
    <source>
        <strain evidence="3 4">JCM 16026</strain>
    </source>
</reference>
<keyword evidence="1" id="KW-0808">Transferase</keyword>
<dbReference type="PROSITE" id="PS51099">
    <property type="entry name" value="PTS_EIIB_TYPE_2"/>
    <property type="match status" value="1"/>
</dbReference>
<dbReference type="Proteomes" id="UP001501599">
    <property type="component" value="Unassembled WGS sequence"/>
</dbReference>
<dbReference type="Gene3D" id="3.40.50.2300">
    <property type="match status" value="1"/>
</dbReference>
<dbReference type="InterPro" id="IPR003501">
    <property type="entry name" value="PTS_EIIB_2/3"/>
</dbReference>
<proteinExistence type="predicted"/>
<sequence length="93" mass="9523">MSTKRILVICGTGVATSTVVVQKVRAFCESEGIQATISQGAVADLLTGTPNADLIVATTQVPDSVQIPVVAGLPFLTGIGVDGVHQQLRAHLA</sequence>
<keyword evidence="3" id="KW-0762">Sugar transport</keyword>
<keyword evidence="3" id="KW-0813">Transport</keyword>
<feature type="domain" description="PTS EIIB type-2" evidence="2">
    <location>
        <begin position="4"/>
        <end position="93"/>
    </location>
</feature>
<dbReference type="InterPro" id="IPR013011">
    <property type="entry name" value="PTS_EIIB_2"/>
</dbReference>
<comment type="caution">
    <text evidence="3">The sequence shown here is derived from an EMBL/GenBank/DDBJ whole genome shotgun (WGS) entry which is preliminary data.</text>
</comment>
<evidence type="ECO:0000259" key="2">
    <source>
        <dbReference type="PROSITE" id="PS51099"/>
    </source>
</evidence>
<evidence type="ECO:0000256" key="1">
    <source>
        <dbReference type="ARBA" id="ARBA00022679"/>
    </source>
</evidence>
<dbReference type="Pfam" id="PF02302">
    <property type="entry name" value="PTS_IIB"/>
    <property type="match status" value="1"/>
</dbReference>
<name>A0ABN3AS57_9MICO</name>
<gene>
    <name evidence="3" type="ORF">GCM10009846_18350</name>
</gene>
<evidence type="ECO:0000313" key="4">
    <source>
        <dbReference type="Proteomes" id="UP001501599"/>
    </source>
</evidence>
<organism evidence="3 4">
    <name type="scientific">Agrococcus versicolor</name>
    <dbReference type="NCBI Taxonomy" id="501482"/>
    <lineage>
        <taxon>Bacteria</taxon>
        <taxon>Bacillati</taxon>
        <taxon>Actinomycetota</taxon>
        <taxon>Actinomycetes</taxon>
        <taxon>Micrococcales</taxon>
        <taxon>Microbacteriaceae</taxon>
        <taxon>Agrococcus</taxon>
    </lineage>
</organism>
<evidence type="ECO:0000313" key="3">
    <source>
        <dbReference type="EMBL" id="GAA2174023.1"/>
    </source>
</evidence>
<keyword evidence="4" id="KW-1185">Reference proteome</keyword>
<dbReference type="CDD" id="cd05566">
    <property type="entry name" value="PTS_IIB_galactitol"/>
    <property type="match status" value="1"/>
</dbReference>
<dbReference type="EMBL" id="BAAAQT010000006">
    <property type="protein sequence ID" value="GAA2174023.1"/>
    <property type="molecule type" value="Genomic_DNA"/>
</dbReference>
<dbReference type="SUPFAM" id="SSF52794">
    <property type="entry name" value="PTS system IIB component-like"/>
    <property type="match status" value="1"/>
</dbReference>
<dbReference type="RefSeq" id="WP_344342869.1">
    <property type="nucleotide sequence ID" value="NZ_BAAAQT010000006.1"/>
</dbReference>